<dbReference type="EMBL" id="JAZDWU010000006">
    <property type="protein sequence ID" value="KAK9999256.1"/>
    <property type="molecule type" value="Genomic_DNA"/>
</dbReference>
<dbReference type="Proteomes" id="UP001459277">
    <property type="component" value="Unassembled WGS sequence"/>
</dbReference>
<protein>
    <recommendedName>
        <fullName evidence="5">Bulb-type lectin domain-containing protein</fullName>
    </recommendedName>
</protein>
<evidence type="ECO:0000313" key="7">
    <source>
        <dbReference type="Proteomes" id="UP001459277"/>
    </source>
</evidence>
<name>A0AAW2CLZ6_9ROSI</name>
<dbReference type="Pfam" id="PF01453">
    <property type="entry name" value="B_lectin"/>
    <property type="match status" value="1"/>
</dbReference>
<evidence type="ECO:0000313" key="6">
    <source>
        <dbReference type="EMBL" id="KAK9999256.1"/>
    </source>
</evidence>
<keyword evidence="3" id="KW-0325">Glycoprotein</keyword>
<dbReference type="SMART" id="SM00108">
    <property type="entry name" value="B_lectin"/>
    <property type="match status" value="1"/>
</dbReference>
<evidence type="ECO:0000256" key="2">
    <source>
        <dbReference type="ARBA" id="ARBA00023157"/>
    </source>
</evidence>
<feature type="chain" id="PRO_5043732898" description="Bulb-type lectin domain-containing protein" evidence="4">
    <location>
        <begin position="23"/>
        <end position="773"/>
    </location>
</feature>
<organism evidence="6 7">
    <name type="scientific">Lithocarpus litseifolius</name>
    <dbReference type="NCBI Taxonomy" id="425828"/>
    <lineage>
        <taxon>Eukaryota</taxon>
        <taxon>Viridiplantae</taxon>
        <taxon>Streptophyta</taxon>
        <taxon>Embryophyta</taxon>
        <taxon>Tracheophyta</taxon>
        <taxon>Spermatophyta</taxon>
        <taxon>Magnoliopsida</taxon>
        <taxon>eudicotyledons</taxon>
        <taxon>Gunneridae</taxon>
        <taxon>Pentapetalae</taxon>
        <taxon>rosids</taxon>
        <taxon>fabids</taxon>
        <taxon>Fagales</taxon>
        <taxon>Fagaceae</taxon>
        <taxon>Lithocarpus</taxon>
    </lineage>
</organism>
<evidence type="ECO:0000256" key="1">
    <source>
        <dbReference type="ARBA" id="ARBA00022729"/>
    </source>
</evidence>
<comment type="caution">
    <text evidence="6">The sequence shown here is derived from an EMBL/GenBank/DDBJ whole genome shotgun (WGS) entry which is preliminary data.</text>
</comment>
<dbReference type="PANTHER" id="PTHR47976:SF15">
    <property type="entry name" value="G-TYPE LECTIN S-RECEPTOR-LIKE SERINE_THREONINE-PROTEIN KINASE RLK1"/>
    <property type="match status" value="1"/>
</dbReference>
<proteinExistence type="predicted"/>
<keyword evidence="2" id="KW-1015">Disulfide bond</keyword>
<sequence length="773" mass="86503">MAFVHPHPFVFLLILLPISAVAQNDPTYVRVGDFLTATDENSTSWLSPSGDFAFGFSPLKQKDFFLLSIWFANIPDKTVVWYAKLDKPVPRGSKVELITDRGLVLTGPQNDELWTTNSTGTLFAFMNNTGNFVLEDSNFNKLWESFKNPSDTMLPAQILERGGVLSSRQSETNFSKGRFQLQLRDDGNLVLHTINLPTDNPNEAYYESQTTAGDNGTLSPGKELVFNASGYMYILKDDNQRVALRPARVESTADFYFRATLNFDGVFTQYSHPRTSNASGSWNQIWSVPDNICVASNNAKTGSGTCGFNSICTIKPDRRPMCTCPKGYSFLDPNDPYGTCKPDFIQGCEEDELSPGKDLYSFEVLKNTDWPFSDYAYMKPYTEDQCKKSCMEDCMCAVAIFRLGDSCWKKKLPLSNGNFDSNLNGGLAFFKIRNNNSITLPDDRLPDPKPENKNQNNSILMWSMLLGGSAFVNIILIVAICLGLSSPAYQTTVLSSTLANQMESRKRSVWLSWLNPKAKSPEGDSHGVLLSVAVRVSNGQTIKLKPYSGMLNIEFGKGIGKRDVYLLNLPEERSDYEFLGVPTVSARFGTTPFFWNWAMEAMTSLLPAEVLIDRSKVQEFVQLFDPVVRSVDKVAGERVSTRTAIGGGGGDIGKKINHGGGGDVDGDEDDYFDDGDEGDGGGLFRRQIFLEELFGYKFIDAVLNEWQRTMMDLPARFQKAYDMVWYFPSYVLLAKNYLAIYQLKFYLQGLVSSVQMVKFLETLFGYRILLLFG</sequence>
<dbReference type="FunFam" id="2.90.10.30:FF:000001">
    <property type="entry name" value="Serine/threonine-protein kinase"/>
    <property type="match status" value="1"/>
</dbReference>
<reference evidence="6 7" key="1">
    <citation type="submission" date="2024-01" db="EMBL/GenBank/DDBJ databases">
        <title>A telomere-to-telomere, gap-free genome of sweet tea (Lithocarpus litseifolius).</title>
        <authorList>
            <person name="Zhou J."/>
        </authorList>
    </citation>
    <scope>NUCLEOTIDE SEQUENCE [LARGE SCALE GENOMIC DNA]</scope>
    <source>
        <strain evidence="6">Zhou-2022a</strain>
        <tissue evidence="6">Leaf</tissue>
    </source>
</reference>
<dbReference type="InterPro" id="IPR036426">
    <property type="entry name" value="Bulb-type_lectin_dom_sf"/>
</dbReference>
<keyword evidence="7" id="KW-1185">Reference proteome</keyword>
<dbReference type="FunFam" id="2.90.10.10:FF:000013">
    <property type="entry name" value="G-type lectin S-receptor-like serine/threonine-protein kinase LECRK1"/>
    <property type="match status" value="1"/>
</dbReference>
<dbReference type="SUPFAM" id="SSF51110">
    <property type="entry name" value="alpha-D-mannose-specific plant lectins"/>
    <property type="match status" value="1"/>
</dbReference>
<evidence type="ECO:0000256" key="3">
    <source>
        <dbReference type="ARBA" id="ARBA00023180"/>
    </source>
</evidence>
<gene>
    <name evidence="6" type="ORF">SO802_018859</name>
</gene>
<keyword evidence="1 4" id="KW-0732">Signal</keyword>
<feature type="signal peptide" evidence="4">
    <location>
        <begin position="1"/>
        <end position="22"/>
    </location>
</feature>
<evidence type="ECO:0000256" key="4">
    <source>
        <dbReference type="SAM" id="SignalP"/>
    </source>
</evidence>
<feature type="domain" description="Bulb-type lectin" evidence="5">
    <location>
        <begin position="32"/>
        <end position="147"/>
    </location>
</feature>
<dbReference type="AlphaFoldDB" id="A0AAW2CLZ6"/>
<dbReference type="PROSITE" id="PS50927">
    <property type="entry name" value="BULB_LECTIN"/>
    <property type="match status" value="1"/>
</dbReference>
<dbReference type="PANTHER" id="PTHR47976">
    <property type="entry name" value="G-TYPE LECTIN S-RECEPTOR-LIKE SERINE/THREONINE-PROTEIN KINASE SD2-5"/>
    <property type="match status" value="1"/>
</dbReference>
<accession>A0AAW2CLZ6</accession>
<dbReference type="InterPro" id="IPR001480">
    <property type="entry name" value="Bulb-type_lectin_dom"/>
</dbReference>
<dbReference type="Gene3D" id="2.90.10.10">
    <property type="entry name" value="Bulb-type lectin domain"/>
    <property type="match status" value="2"/>
</dbReference>
<evidence type="ECO:0000259" key="5">
    <source>
        <dbReference type="PROSITE" id="PS50927"/>
    </source>
</evidence>
<dbReference type="InterPro" id="IPR051343">
    <property type="entry name" value="G-type_lectin_kinases/EP1-like"/>
</dbReference>